<name>A0ABP0MME6_9DINO</name>
<organism evidence="1 3">
    <name type="scientific">Durusdinium trenchii</name>
    <dbReference type="NCBI Taxonomy" id="1381693"/>
    <lineage>
        <taxon>Eukaryota</taxon>
        <taxon>Sar</taxon>
        <taxon>Alveolata</taxon>
        <taxon>Dinophyceae</taxon>
        <taxon>Suessiales</taxon>
        <taxon>Symbiodiniaceae</taxon>
        <taxon>Durusdinium</taxon>
    </lineage>
</organism>
<evidence type="ECO:0000313" key="1">
    <source>
        <dbReference type="EMBL" id="CAK9052651.1"/>
    </source>
</evidence>
<accession>A0ABP0MME6</accession>
<sequence>MLPAICDLLESTVRTFGMRAFIYHDPIATECFSRGFSSAMSGMEAWSPQLTNGSQNGDPLVHLFTKRVIGDFTRVPEGSRKPLNYKDAVSKHQVCGAYLHLKAELQSRCPEKEWKAVVDEIDEAFFQQYLDVDLQMVLQQYIPPGDVNAIGAFRLDRFILGFAMTEHLFQQLT</sequence>
<proteinExistence type="predicted"/>
<dbReference type="EMBL" id="CAXAMM010022858">
    <property type="protein sequence ID" value="CAK9052651.1"/>
    <property type="molecule type" value="Genomic_DNA"/>
</dbReference>
<comment type="caution">
    <text evidence="1">The sequence shown here is derived from an EMBL/GenBank/DDBJ whole genome shotgun (WGS) entry which is preliminary data.</text>
</comment>
<dbReference type="EMBL" id="CAXAMM010022869">
    <property type="protein sequence ID" value="CAK9052662.1"/>
    <property type="molecule type" value="Genomic_DNA"/>
</dbReference>
<keyword evidence="3" id="KW-1185">Reference proteome</keyword>
<evidence type="ECO:0000313" key="2">
    <source>
        <dbReference type="EMBL" id="CAK9052662.1"/>
    </source>
</evidence>
<reference evidence="1 3" key="1">
    <citation type="submission" date="2024-02" db="EMBL/GenBank/DDBJ databases">
        <authorList>
            <person name="Chen Y."/>
            <person name="Shah S."/>
            <person name="Dougan E. K."/>
            <person name="Thang M."/>
            <person name="Chan C."/>
        </authorList>
    </citation>
    <scope>NUCLEOTIDE SEQUENCE [LARGE SCALE GENOMIC DNA]</scope>
</reference>
<evidence type="ECO:0000313" key="3">
    <source>
        <dbReference type="Proteomes" id="UP001642464"/>
    </source>
</evidence>
<gene>
    <name evidence="1" type="ORF">SCF082_LOCUS28775</name>
    <name evidence="2" type="ORF">SCF082_LOCUS28778</name>
</gene>
<dbReference type="Proteomes" id="UP001642464">
    <property type="component" value="Unassembled WGS sequence"/>
</dbReference>
<protein>
    <submittedName>
        <fullName evidence="1">FO synthase subunit 1</fullName>
    </submittedName>
</protein>